<organism evidence="4 5">
    <name type="scientific">Deinococcus budaensis</name>
    <dbReference type="NCBI Taxonomy" id="1665626"/>
    <lineage>
        <taxon>Bacteria</taxon>
        <taxon>Thermotogati</taxon>
        <taxon>Deinococcota</taxon>
        <taxon>Deinococci</taxon>
        <taxon>Deinococcales</taxon>
        <taxon>Deinococcaceae</taxon>
        <taxon>Deinococcus</taxon>
    </lineage>
</organism>
<sequence length="153" mass="16378">MTDIRLPLGGVKFSVRVAILCVRDGKLLATSEPGLPFWYLPGGALAVGEDAASGAAREWTEETGLEPGPLHLAGIVESFFGVGAARQHEIGFYFRMEAPAELPAGPFAVLDQTSFPCDWIPLTELASRPVHPLAAHQLLGTPPGTLRHIVNRE</sequence>
<dbReference type="PROSITE" id="PS51462">
    <property type="entry name" value="NUDIX"/>
    <property type="match status" value="1"/>
</dbReference>
<keyword evidence="5" id="KW-1185">Reference proteome</keyword>
<accession>A0A7W8GC69</accession>
<dbReference type="InterPro" id="IPR015797">
    <property type="entry name" value="NUDIX_hydrolase-like_dom_sf"/>
</dbReference>
<dbReference type="InterPro" id="IPR000086">
    <property type="entry name" value="NUDIX_hydrolase_dom"/>
</dbReference>
<dbReference type="GO" id="GO:0016787">
    <property type="term" value="F:hydrolase activity"/>
    <property type="evidence" value="ECO:0007669"/>
    <property type="project" value="UniProtKB-KW"/>
</dbReference>
<dbReference type="EMBL" id="JACHFN010000001">
    <property type="protein sequence ID" value="MBB5232739.1"/>
    <property type="molecule type" value="Genomic_DNA"/>
</dbReference>
<protein>
    <submittedName>
        <fullName evidence="4">8-oxo-dGTP pyrophosphatase MutT (NUDIX family)</fullName>
    </submittedName>
</protein>
<evidence type="ECO:0000313" key="4">
    <source>
        <dbReference type="EMBL" id="MBB5232739.1"/>
    </source>
</evidence>
<name>A0A7W8GC69_9DEIO</name>
<evidence type="ECO:0000259" key="3">
    <source>
        <dbReference type="PROSITE" id="PS51462"/>
    </source>
</evidence>
<comment type="cofactor">
    <cofactor evidence="1">
        <name>Mg(2+)</name>
        <dbReference type="ChEBI" id="CHEBI:18420"/>
    </cofactor>
</comment>
<dbReference type="PANTHER" id="PTHR43046:SF16">
    <property type="entry name" value="ADP-RIBOSE PYROPHOSPHATASE YJHB-RELATED"/>
    <property type="match status" value="1"/>
</dbReference>
<dbReference type="SUPFAM" id="SSF55811">
    <property type="entry name" value="Nudix"/>
    <property type="match status" value="1"/>
</dbReference>
<keyword evidence="2" id="KW-0378">Hydrolase</keyword>
<comment type="caution">
    <text evidence="4">The sequence shown here is derived from an EMBL/GenBank/DDBJ whole genome shotgun (WGS) entry which is preliminary data.</text>
</comment>
<gene>
    <name evidence="4" type="ORF">HNQ09_000156</name>
</gene>
<dbReference type="RefSeq" id="WP_184024147.1">
    <property type="nucleotide sequence ID" value="NZ_JACHFN010000001.1"/>
</dbReference>
<dbReference type="Pfam" id="PF00293">
    <property type="entry name" value="NUDIX"/>
    <property type="match status" value="1"/>
</dbReference>
<dbReference type="PANTHER" id="PTHR43046">
    <property type="entry name" value="GDP-MANNOSE MANNOSYL HYDROLASE"/>
    <property type="match status" value="1"/>
</dbReference>
<feature type="domain" description="Nudix hydrolase" evidence="3">
    <location>
        <begin position="11"/>
        <end position="146"/>
    </location>
</feature>
<dbReference type="Gene3D" id="3.90.79.10">
    <property type="entry name" value="Nucleoside Triphosphate Pyrophosphohydrolase"/>
    <property type="match status" value="1"/>
</dbReference>
<proteinExistence type="predicted"/>
<evidence type="ECO:0000313" key="5">
    <source>
        <dbReference type="Proteomes" id="UP000525389"/>
    </source>
</evidence>
<evidence type="ECO:0000256" key="1">
    <source>
        <dbReference type="ARBA" id="ARBA00001946"/>
    </source>
</evidence>
<dbReference type="AlphaFoldDB" id="A0A7W8GC69"/>
<dbReference type="CDD" id="cd04688">
    <property type="entry name" value="NUDIX_Hydrolase"/>
    <property type="match status" value="1"/>
</dbReference>
<dbReference type="Proteomes" id="UP000525389">
    <property type="component" value="Unassembled WGS sequence"/>
</dbReference>
<reference evidence="4 5" key="1">
    <citation type="submission" date="2020-08" db="EMBL/GenBank/DDBJ databases">
        <title>Genomic Encyclopedia of Type Strains, Phase IV (KMG-IV): sequencing the most valuable type-strain genomes for metagenomic binning, comparative biology and taxonomic classification.</title>
        <authorList>
            <person name="Goeker M."/>
        </authorList>
    </citation>
    <scope>NUCLEOTIDE SEQUENCE [LARGE SCALE GENOMIC DNA]</scope>
    <source>
        <strain evidence="4 5">DSM 101791</strain>
    </source>
</reference>
<evidence type="ECO:0000256" key="2">
    <source>
        <dbReference type="ARBA" id="ARBA00022801"/>
    </source>
</evidence>